<keyword evidence="1" id="KW-0648">Protein biosynthesis</keyword>
<gene>
    <name evidence="1" type="ORF">D915_007513</name>
</gene>
<evidence type="ECO:0000313" key="2">
    <source>
        <dbReference type="Proteomes" id="UP000230066"/>
    </source>
</evidence>
<organism evidence="1 2">
    <name type="scientific">Fasciola hepatica</name>
    <name type="common">Liver fluke</name>
    <dbReference type="NCBI Taxonomy" id="6192"/>
    <lineage>
        <taxon>Eukaryota</taxon>
        <taxon>Metazoa</taxon>
        <taxon>Spiralia</taxon>
        <taxon>Lophotrochozoa</taxon>
        <taxon>Platyhelminthes</taxon>
        <taxon>Trematoda</taxon>
        <taxon>Digenea</taxon>
        <taxon>Plagiorchiida</taxon>
        <taxon>Echinostomata</taxon>
        <taxon>Echinostomatoidea</taxon>
        <taxon>Fasciolidae</taxon>
        <taxon>Fasciola</taxon>
    </lineage>
</organism>
<dbReference type="GO" id="GO:0003746">
    <property type="term" value="F:translation elongation factor activity"/>
    <property type="evidence" value="ECO:0007669"/>
    <property type="project" value="UniProtKB-KW"/>
</dbReference>
<name>A0A4E0RVY0_FASHE</name>
<keyword evidence="1" id="KW-0251">Elongation factor</keyword>
<reference evidence="1" key="1">
    <citation type="submission" date="2019-03" db="EMBL/GenBank/DDBJ databases">
        <title>Improved annotation for the trematode Fasciola hepatica.</title>
        <authorList>
            <person name="Choi Y.-J."/>
            <person name="Martin J."/>
            <person name="Mitreva M."/>
        </authorList>
    </citation>
    <scope>NUCLEOTIDE SEQUENCE [LARGE SCALE GENOMIC DNA]</scope>
</reference>
<accession>A0A4E0RVY0</accession>
<evidence type="ECO:0000313" key="1">
    <source>
        <dbReference type="EMBL" id="THD21892.1"/>
    </source>
</evidence>
<dbReference type="AlphaFoldDB" id="A0A4E0RVY0"/>
<comment type="caution">
    <text evidence="1">The sequence shown here is derived from an EMBL/GenBank/DDBJ whole genome shotgun (WGS) entry which is preliminary data.</text>
</comment>
<dbReference type="EMBL" id="JXXN02003158">
    <property type="protein sequence ID" value="THD21892.1"/>
    <property type="molecule type" value="Genomic_DNA"/>
</dbReference>
<dbReference type="Proteomes" id="UP000230066">
    <property type="component" value="Unassembled WGS sequence"/>
</dbReference>
<protein>
    <submittedName>
        <fullName evidence="1">Translation elongation factor G</fullName>
    </submittedName>
</protein>
<sequence length="298" mass="34121">MDFTDAIDLMDKTLNSRLESLHKVDVLSKEINSIRYSNPVEPPRLSACSNVGTFDELRREYYPITLGESVKLHLQLFRPLAERITFSPPAFGPVRRPGSEFAPWQCTLAEEAPPLASTVYRENVDRADFESTIDETGQLHLTTGTESTRRYFPLDDPPKALNYLKASVRALNDLKLRQDQESIADQIEHAAFANMSRTSPGTSIENELPMNAFNVKLKEPITDVNLLVSPLHLALCDARLERLKLEEAMLLQSEKMEQYERARNPIPRWYALKTPQFFYEARKHNRLLMSRGHHISPI</sequence>
<keyword evidence="2" id="KW-1185">Reference proteome</keyword>
<proteinExistence type="predicted"/>